<keyword evidence="9" id="KW-0804">Transcription</keyword>
<evidence type="ECO:0000256" key="7">
    <source>
        <dbReference type="ARBA" id="ARBA00023015"/>
    </source>
</evidence>
<protein>
    <recommendedName>
        <fullName evidence="11">Forkhead box protein O</fullName>
    </recommendedName>
</protein>
<evidence type="ECO:0000256" key="11">
    <source>
        <dbReference type="ARBA" id="ARBA00039893"/>
    </source>
</evidence>
<dbReference type="PROSITE" id="PS00658">
    <property type="entry name" value="FORK_HEAD_2"/>
    <property type="match status" value="1"/>
</dbReference>
<reference evidence="15" key="1">
    <citation type="submission" date="2023-01" db="EMBL/GenBank/DDBJ databases">
        <title>Genome assembly of the deep-sea coral Lophelia pertusa.</title>
        <authorList>
            <person name="Herrera S."/>
            <person name="Cordes E."/>
        </authorList>
    </citation>
    <scope>NUCLEOTIDE SEQUENCE</scope>
    <source>
        <strain evidence="15">USNM1676648</strain>
        <tissue evidence="15">Polyp</tissue>
    </source>
</reference>
<dbReference type="InterPro" id="IPR036390">
    <property type="entry name" value="WH_DNA-bd_sf"/>
</dbReference>
<gene>
    <name evidence="15" type="primary">FOXO3_1</name>
    <name evidence="15" type="ORF">OS493_009803</name>
</gene>
<dbReference type="InterPro" id="IPR036388">
    <property type="entry name" value="WH-like_DNA-bd_sf"/>
</dbReference>
<dbReference type="PANTHER" id="PTHR45767:SF2">
    <property type="entry name" value="FORKHEAD BOX PROTEIN O"/>
    <property type="match status" value="1"/>
</dbReference>
<keyword evidence="5" id="KW-0597">Phosphoprotein</keyword>
<dbReference type="GO" id="GO:0005737">
    <property type="term" value="C:cytoplasm"/>
    <property type="evidence" value="ECO:0007669"/>
    <property type="project" value="UniProtKB-SubCell"/>
</dbReference>
<keyword evidence="3" id="KW-0217">Developmental protein</keyword>
<dbReference type="GO" id="GO:0005634">
    <property type="term" value="C:nucleus"/>
    <property type="evidence" value="ECO:0007669"/>
    <property type="project" value="UniProtKB-SubCell"/>
</dbReference>
<dbReference type="PRINTS" id="PR00053">
    <property type="entry name" value="FORKHEAD"/>
</dbReference>
<dbReference type="Proteomes" id="UP001163046">
    <property type="component" value="Unassembled WGS sequence"/>
</dbReference>
<keyword evidence="7" id="KW-0805">Transcription regulation</keyword>
<dbReference type="CDD" id="cd20061">
    <property type="entry name" value="FH_FOXO3"/>
    <property type="match status" value="1"/>
</dbReference>
<sequence length="559" mass="62215">MDESGILEERRDNRPRSNTWPLPDPSEFTKSEREVDQGLKQLNEGPKKSSRKNAWGNLSYADLITQAIQSSSEKRLTLSQIYDWMVNTVPYFRDKGDSNSSAGWKNSIRHNLSLHSKFVRVQNEGNGKSSWWMLNPDAKGGKTSRRRSGSLDSAPKSERKRGRTKKEKIKEEDGESPSSPRLSVNRTRDGRANSPGNVSPTNSSSSDSLLTIPESESPLPFPLGDSFARPRSSSNASTVSSLGGRLSPIPAHVDELEFSTEDHVPSNNFNLASTPNPAAEELTQMADSMSLNSFAAENNRLKQTLTPAQPSLLPSEPPHNDLGISAVSNGMSSSISSFDTSYNSSGYLQPIQRSQQSLSPEIPLPPQTLAAPRPVFNNLRVFTQAPVQPHFQRTFHHSPQERHNLNSTPVRVNDMYCRGDQEMEVQQTPENVYQNFQPSYNTNPCVNGIPHNHQTYTYCTDPFLQQVGAGSLMMDNGVHSLQGHQFTRDIRVTNNNQLELMNEKFPSDLELDAFNGDLDCDIESIIYDEINMGDGGFDINLEQFISQIPNVGEIRSGLY</sequence>
<keyword evidence="4" id="KW-0963">Cytoplasm</keyword>
<organism evidence="15 16">
    <name type="scientific">Desmophyllum pertusum</name>
    <dbReference type="NCBI Taxonomy" id="174260"/>
    <lineage>
        <taxon>Eukaryota</taxon>
        <taxon>Metazoa</taxon>
        <taxon>Cnidaria</taxon>
        <taxon>Anthozoa</taxon>
        <taxon>Hexacorallia</taxon>
        <taxon>Scleractinia</taxon>
        <taxon>Caryophylliina</taxon>
        <taxon>Caryophylliidae</taxon>
        <taxon>Desmophyllum</taxon>
    </lineage>
</organism>
<evidence type="ECO:0000256" key="3">
    <source>
        <dbReference type="ARBA" id="ARBA00022473"/>
    </source>
</evidence>
<dbReference type="InterPro" id="IPR001766">
    <property type="entry name" value="Fork_head_dom"/>
</dbReference>
<evidence type="ECO:0000256" key="8">
    <source>
        <dbReference type="ARBA" id="ARBA00023125"/>
    </source>
</evidence>
<evidence type="ECO:0000256" key="1">
    <source>
        <dbReference type="ARBA" id="ARBA00004123"/>
    </source>
</evidence>
<dbReference type="GO" id="GO:0000978">
    <property type="term" value="F:RNA polymerase II cis-regulatory region sequence-specific DNA binding"/>
    <property type="evidence" value="ECO:0007669"/>
    <property type="project" value="TreeGrafter"/>
</dbReference>
<keyword evidence="8 12" id="KW-0238">DNA-binding</keyword>
<dbReference type="Gene3D" id="1.10.10.10">
    <property type="entry name" value="Winged helix-like DNA-binding domain superfamily/Winged helix DNA-binding domain"/>
    <property type="match status" value="1"/>
</dbReference>
<feature type="DNA-binding region" description="Fork-head" evidence="12">
    <location>
        <begin position="55"/>
        <end position="148"/>
    </location>
</feature>
<dbReference type="OrthoDB" id="5954824at2759"/>
<feature type="compositionally biased region" description="Polar residues" evidence="13">
    <location>
        <begin position="231"/>
        <end position="241"/>
    </location>
</feature>
<keyword evidence="10 12" id="KW-0539">Nucleus</keyword>
<evidence type="ECO:0000256" key="9">
    <source>
        <dbReference type="ARBA" id="ARBA00023163"/>
    </source>
</evidence>
<evidence type="ECO:0000256" key="5">
    <source>
        <dbReference type="ARBA" id="ARBA00022553"/>
    </source>
</evidence>
<dbReference type="AlphaFoldDB" id="A0A9W9YRC8"/>
<keyword evidence="6" id="KW-0341">Growth regulation</keyword>
<feature type="compositionally biased region" description="Polar residues" evidence="13">
    <location>
        <begin position="176"/>
        <end position="185"/>
    </location>
</feature>
<dbReference type="Pfam" id="PF16676">
    <property type="entry name" value="FOXO-TAD"/>
    <property type="match status" value="1"/>
</dbReference>
<comment type="subcellular location">
    <subcellularLocation>
        <location evidence="2">Cytoplasm</location>
    </subcellularLocation>
    <subcellularLocation>
        <location evidence="1 12">Nucleus</location>
    </subcellularLocation>
</comment>
<evidence type="ECO:0000259" key="14">
    <source>
        <dbReference type="PROSITE" id="PS50039"/>
    </source>
</evidence>
<dbReference type="FunFam" id="1.10.10.10:FF:000032">
    <property type="entry name" value="Forkhead box protein O4"/>
    <property type="match status" value="1"/>
</dbReference>
<evidence type="ECO:0000256" key="10">
    <source>
        <dbReference type="ARBA" id="ARBA00023242"/>
    </source>
</evidence>
<keyword evidence="16" id="KW-1185">Reference proteome</keyword>
<dbReference type="GO" id="GO:0000981">
    <property type="term" value="F:DNA-binding transcription factor activity, RNA polymerase II-specific"/>
    <property type="evidence" value="ECO:0007669"/>
    <property type="project" value="TreeGrafter"/>
</dbReference>
<dbReference type="SUPFAM" id="SSF46785">
    <property type="entry name" value="Winged helix' DNA-binding domain"/>
    <property type="match status" value="1"/>
</dbReference>
<dbReference type="EMBL" id="MU827305">
    <property type="protein sequence ID" value="KAJ7363641.1"/>
    <property type="molecule type" value="Genomic_DNA"/>
</dbReference>
<feature type="compositionally biased region" description="Low complexity" evidence="13">
    <location>
        <begin position="193"/>
        <end position="215"/>
    </location>
</feature>
<feature type="region of interest" description="Disordered" evidence="13">
    <location>
        <begin position="129"/>
        <end position="246"/>
    </location>
</feature>
<dbReference type="InterPro" id="IPR032067">
    <property type="entry name" value="FOXO-TAD"/>
</dbReference>
<feature type="compositionally biased region" description="Basic residues" evidence="13">
    <location>
        <begin position="158"/>
        <end position="167"/>
    </location>
</feature>
<evidence type="ECO:0000256" key="4">
    <source>
        <dbReference type="ARBA" id="ARBA00022490"/>
    </source>
</evidence>
<evidence type="ECO:0000256" key="6">
    <source>
        <dbReference type="ARBA" id="ARBA00022604"/>
    </source>
</evidence>
<dbReference type="PROSITE" id="PS50039">
    <property type="entry name" value="FORK_HEAD_3"/>
    <property type="match status" value="1"/>
</dbReference>
<evidence type="ECO:0000256" key="2">
    <source>
        <dbReference type="ARBA" id="ARBA00004496"/>
    </source>
</evidence>
<evidence type="ECO:0000256" key="13">
    <source>
        <dbReference type="SAM" id="MobiDB-lite"/>
    </source>
</evidence>
<proteinExistence type="predicted"/>
<feature type="region of interest" description="Disordered" evidence="13">
    <location>
        <begin position="1"/>
        <end position="53"/>
    </location>
</feature>
<evidence type="ECO:0000313" key="15">
    <source>
        <dbReference type="EMBL" id="KAJ7363641.1"/>
    </source>
</evidence>
<feature type="compositionally biased region" description="Basic and acidic residues" evidence="13">
    <location>
        <begin position="27"/>
        <end position="37"/>
    </location>
</feature>
<accession>A0A9W9YRC8</accession>
<evidence type="ECO:0000313" key="16">
    <source>
        <dbReference type="Proteomes" id="UP001163046"/>
    </source>
</evidence>
<name>A0A9W9YRC8_9CNID</name>
<evidence type="ECO:0000256" key="12">
    <source>
        <dbReference type="PROSITE-ProRule" id="PRU00089"/>
    </source>
</evidence>
<dbReference type="PANTHER" id="PTHR45767">
    <property type="entry name" value="FORKHEAD BOX PROTEIN O"/>
    <property type="match status" value="1"/>
</dbReference>
<comment type="caution">
    <text evidence="15">The sequence shown here is derived from an EMBL/GenBank/DDBJ whole genome shotgun (WGS) entry which is preliminary data.</text>
</comment>
<dbReference type="Pfam" id="PF00250">
    <property type="entry name" value="Forkhead"/>
    <property type="match status" value="1"/>
</dbReference>
<dbReference type="InterPro" id="IPR030456">
    <property type="entry name" value="TF_fork_head_CS_2"/>
</dbReference>
<feature type="domain" description="Fork-head" evidence="14">
    <location>
        <begin position="55"/>
        <end position="148"/>
    </location>
</feature>
<dbReference type="SMART" id="SM00339">
    <property type="entry name" value="FH"/>
    <property type="match status" value="1"/>
</dbReference>